<keyword evidence="8" id="KW-1185">Reference proteome</keyword>
<keyword evidence="3" id="KW-0479">Metal-binding</keyword>
<protein>
    <submittedName>
        <fullName evidence="7">Glycoside hydrolase family 13 protein</fullName>
    </submittedName>
</protein>
<dbReference type="STRING" id="747525.W4KKQ4"/>
<dbReference type="InterPro" id="IPR017853">
    <property type="entry name" value="GH"/>
</dbReference>
<dbReference type="HOGENOM" id="CLU_1179991_0_0_1"/>
<dbReference type="GO" id="GO:0016787">
    <property type="term" value="F:hydrolase activity"/>
    <property type="evidence" value="ECO:0007669"/>
    <property type="project" value="UniProtKB-KW"/>
</dbReference>
<keyword evidence="7" id="KW-0378">Hydrolase</keyword>
<dbReference type="EMBL" id="KI925455">
    <property type="protein sequence ID" value="ETW85651.1"/>
    <property type="molecule type" value="Genomic_DNA"/>
</dbReference>
<evidence type="ECO:0000313" key="8">
    <source>
        <dbReference type="Proteomes" id="UP000030671"/>
    </source>
</evidence>
<evidence type="ECO:0000313" key="7">
    <source>
        <dbReference type="EMBL" id="ETW85651.1"/>
    </source>
</evidence>
<evidence type="ECO:0000256" key="3">
    <source>
        <dbReference type="ARBA" id="ARBA00022723"/>
    </source>
</evidence>
<accession>W4KKQ4</accession>
<dbReference type="RefSeq" id="XP_009542486.1">
    <property type="nucleotide sequence ID" value="XM_009544191.1"/>
</dbReference>
<keyword evidence="4 5" id="KW-0732">Signal</keyword>
<feature type="chain" id="PRO_5004844307" evidence="5">
    <location>
        <begin position="19"/>
        <end position="191"/>
    </location>
</feature>
<evidence type="ECO:0000256" key="4">
    <source>
        <dbReference type="ARBA" id="ARBA00022729"/>
    </source>
</evidence>
<dbReference type="InterPro" id="IPR006047">
    <property type="entry name" value="GH13_cat_dom"/>
</dbReference>
<dbReference type="PANTHER" id="PTHR10357:SF215">
    <property type="entry name" value="ALPHA-AMYLASE 1"/>
    <property type="match status" value="1"/>
</dbReference>
<sequence length="191" mass="21309">MHALTASFVLSLMGSALAATAAEWRGRSIYQIITDRYALPSGANTNACDPGQQTWCGGTWNTIRENLDYIQDAGFTAIWISPVSQNYEGPRTAYGDPYHGYWVADATKLNSRYGTSDDLKALSDELHRRNMFLMVDVVANNVMATSTTPDLSTYMFKDQSQYHPYCPVDWNNITSIQECWLGDTKVALPDV</sequence>
<dbReference type="OrthoDB" id="204980at2759"/>
<dbReference type="eggNOG" id="KOG0471">
    <property type="taxonomic scope" value="Eukaryota"/>
</dbReference>
<dbReference type="Pfam" id="PF00128">
    <property type="entry name" value="Alpha-amylase"/>
    <property type="match status" value="1"/>
</dbReference>
<feature type="signal peptide" evidence="5">
    <location>
        <begin position="1"/>
        <end position="18"/>
    </location>
</feature>
<dbReference type="KEGG" id="hir:HETIRDRAFT_145926"/>
<feature type="non-terminal residue" evidence="7">
    <location>
        <position position="191"/>
    </location>
</feature>
<dbReference type="Gene3D" id="3.20.20.80">
    <property type="entry name" value="Glycosidases"/>
    <property type="match status" value="1"/>
</dbReference>
<dbReference type="AlphaFoldDB" id="W4KKQ4"/>
<comment type="cofactor">
    <cofactor evidence="1">
        <name>Ca(2+)</name>
        <dbReference type="ChEBI" id="CHEBI:29108"/>
    </cofactor>
</comment>
<evidence type="ECO:0000256" key="1">
    <source>
        <dbReference type="ARBA" id="ARBA00001913"/>
    </source>
</evidence>
<evidence type="ECO:0000256" key="5">
    <source>
        <dbReference type="SAM" id="SignalP"/>
    </source>
</evidence>
<proteinExistence type="inferred from homology"/>
<evidence type="ECO:0000256" key="2">
    <source>
        <dbReference type="ARBA" id="ARBA00008061"/>
    </source>
</evidence>
<gene>
    <name evidence="7" type="ORF">HETIRDRAFT_145926</name>
</gene>
<dbReference type="SUPFAM" id="SSF51445">
    <property type="entry name" value="(Trans)glycosidases"/>
    <property type="match status" value="1"/>
</dbReference>
<dbReference type="PANTHER" id="PTHR10357">
    <property type="entry name" value="ALPHA-AMYLASE FAMILY MEMBER"/>
    <property type="match status" value="1"/>
</dbReference>
<dbReference type="GO" id="GO:0046872">
    <property type="term" value="F:metal ion binding"/>
    <property type="evidence" value="ECO:0007669"/>
    <property type="project" value="UniProtKB-KW"/>
</dbReference>
<dbReference type="Proteomes" id="UP000030671">
    <property type="component" value="Unassembled WGS sequence"/>
</dbReference>
<dbReference type="GeneID" id="20667106"/>
<dbReference type="InParanoid" id="W4KKQ4"/>
<evidence type="ECO:0000259" key="6">
    <source>
        <dbReference type="Pfam" id="PF00128"/>
    </source>
</evidence>
<reference evidence="7 8" key="1">
    <citation type="journal article" date="2012" name="New Phytol.">
        <title>Insight into trade-off between wood decay and parasitism from the genome of a fungal forest pathogen.</title>
        <authorList>
            <person name="Olson A."/>
            <person name="Aerts A."/>
            <person name="Asiegbu F."/>
            <person name="Belbahri L."/>
            <person name="Bouzid O."/>
            <person name="Broberg A."/>
            <person name="Canback B."/>
            <person name="Coutinho P.M."/>
            <person name="Cullen D."/>
            <person name="Dalman K."/>
            <person name="Deflorio G."/>
            <person name="van Diepen L.T."/>
            <person name="Dunand C."/>
            <person name="Duplessis S."/>
            <person name="Durling M."/>
            <person name="Gonthier P."/>
            <person name="Grimwood J."/>
            <person name="Fossdal C.G."/>
            <person name="Hansson D."/>
            <person name="Henrissat B."/>
            <person name="Hietala A."/>
            <person name="Himmelstrand K."/>
            <person name="Hoffmeister D."/>
            <person name="Hogberg N."/>
            <person name="James T.Y."/>
            <person name="Karlsson M."/>
            <person name="Kohler A."/>
            <person name="Kues U."/>
            <person name="Lee Y.H."/>
            <person name="Lin Y.C."/>
            <person name="Lind M."/>
            <person name="Lindquist E."/>
            <person name="Lombard V."/>
            <person name="Lucas S."/>
            <person name="Lunden K."/>
            <person name="Morin E."/>
            <person name="Murat C."/>
            <person name="Park J."/>
            <person name="Raffaello T."/>
            <person name="Rouze P."/>
            <person name="Salamov A."/>
            <person name="Schmutz J."/>
            <person name="Solheim H."/>
            <person name="Stahlberg J."/>
            <person name="Velez H."/>
            <person name="de Vries R.P."/>
            <person name="Wiebenga A."/>
            <person name="Woodward S."/>
            <person name="Yakovlev I."/>
            <person name="Garbelotto M."/>
            <person name="Martin F."/>
            <person name="Grigoriev I.V."/>
            <person name="Stenlid J."/>
        </authorList>
    </citation>
    <scope>NUCLEOTIDE SEQUENCE [LARGE SCALE GENOMIC DNA]</scope>
    <source>
        <strain evidence="7 8">TC 32-1</strain>
    </source>
</reference>
<dbReference type="GO" id="GO:0005975">
    <property type="term" value="P:carbohydrate metabolic process"/>
    <property type="evidence" value="ECO:0007669"/>
    <property type="project" value="InterPro"/>
</dbReference>
<comment type="similarity">
    <text evidence="2">Belongs to the glycosyl hydrolase 13 family.</text>
</comment>
<feature type="domain" description="Glycosyl hydrolase family 13 catalytic" evidence="6">
    <location>
        <begin position="31"/>
        <end position="142"/>
    </location>
</feature>
<organism evidence="7 8">
    <name type="scientific">Heterobasidion irregulare (strain TC 32-1)</name>
    <dbReference type="NCBI Taxonomy" id="747525"/>
    <lineage>
        <taxon>Eukaryota</taxon>
        <taxon>Fungi</taxon>
        <taxon>Dikarya</taxon>
        <taxon>Basidiomycota</taxon>
        <taxon>Agaricomycotina</taxon>
        <taxon>Agaricomycetes</taxon>
        <taxon>Russulales</taxon>
        <taxon>Bondarzewiaceae</taxon>
        <taxon>Heterobasidion</taxon>
        <taxon>Heterobasidion annosum species complex</taxon>
    </lineage>
</organism>
<name>W4KKQ4_HETIT</name>